<comment type="caution">
    <text evidence="1">The sequence shown here is derived from an EMBL/GenBank/DDBJ whole genome shotgun (WGS) entry which is preliminary data.</text>
</comment>
<evidence type="ECO:0008006" key="3">
    <source>
        <dbReference type="Google" id="ProtNLM"/>
    </source>
</evidence>
<name>A0ABX1I6Q5_9GAMM</name>
<organism evidence="1 2">
    <name type="scientific">Marichromatium bheemlicum</name>
    <dbReference type="NCBI Taxonomy" id="365339"/>
    <lineage>
        <taxon>Bacteria</taxon>
        <taxon>Pseudomonadati</taxon>
        <taxon>Pseudomonadota</taxon>
        <taxon>Gammaproteobacteria</taxon>
        <taxon>Chromatiales</taxon>
        <taxon>Chromatiaceae</taxon>
        <taxon>Marichromatium</taxon>
    </lineage>
</organism>
<dbReference type="RefSeq" id="WP_168668594.1">
    <property type="nucleotide sequence ID" value="NZ_JAAXKX010000009.1"/>
</dbReference>
<evidence type="ECO:0000313" key="2">
    <source>
        <dbReference type="Proteomes" id="UP000740754"/>
    </source>
</evidence>
<proteinExistence type="predicted"/>
<reference evidence="1 2" key="1">
    <citation type="submission" date="2020-04" db="EMBL/GenBank/DDBJ databases">
        <title>Draft Whole-Genome sequence of Marichromatium bheemlicum DSM 18632, type strain.</title>
        <authorList>
            <person name="Kyndt J.A."/>
            <person name="Meyer T.E."/>
        </authorList>
    </citation>
    <scope>NUCLEOTIDE SEQUENCE [LARGE SCALE GENOMIC DNA]</scope>
    <source>
        <strain evidence="1 2">DSM 18632</strain>
    </source>
</reference>
<evidence type="ECO:0000313" key="1">
    <source>
        <dbReference type="EMBL" id="NKN33234.1"/>
    </source>
</evidence>
<dbReference type="EMBL" id="JAAXKX010000009">
    <property type="protein sequence ID" value="NKN33234.1"/>
    <property type="molecule type" value="Genomic_DNA"/>
</dbReference>
<accession>A0ABX1I6Q5</accession>
<gene>
    <name evidence="1" type="ORF">HF203_08360</name>
</gene>
<keyword evidence="2" id="KW-1185">Reference proteome</keyword>
<sequence length="417" mass="44642">MIPPLLLGVLVLLLGGCAGSGVVEGAAPWRTPGAELAAERTNGGPRPSMSEHILYSTDPAGLRQELQARCAGMEGRGSGAELSPLVTDLYLSGVEPGEGTEALLRGGCAPVSEIVTEMIAQGGESAFTPVLERALMLTGSGARATLEQAAAAGLDRRVRLLDASDGPLRESLVYGMRYYPSGAPASEAQTAVAMNLLFERAEPGYGLYTFVLLGRTSGLDAADVQRYRELFRIIETYVARATGARAPRRDAHTFLVPVYAESGDMALVDQLAPELSDLMRHRLGRTLRRHGWPGSAARLERGSGPFLVTGVAPRLLPLEARRPRLLVDLSGVGAEYLYGVVDACDRPVEDAAALERLHERLRALIEAPPEHWLEWIEPRSSVRPRAAGLSAWPGRSVGGGWPSMDSSSSRARAWFTT</sequence>
<protein>
    <recommendedName>
        <fullName evidence="3">Lipoprotein</fullName>
    </recommendedName>
</protein>
<dbReference type="Proteomes" id="UP000740754">
    <property type="component" value="Unassembled WGS sequence"/>
</dbReference>